<dbReference type="PROSITE" id="PS51819">
    <property type="entry name" value="VOC"/>
    <property type="match status" value="1"/>
</dbReference>
<dbReference type="AlphaFoldDB" id="A0A2S7IHE5"/>
<dbReference type="RefSeq" id="WP_104715301.1">
    <property type="nucleotide sequence ID" value="NZ_PTRA01000005.1"/>
</dbReference>
<dbReference type="CDD" id="cd06587">
    <property type="entry name" value="VOC"/>
    <property type="match status" value="1"/>
</dbReference>
<comment type="caution">
    <text evidence="2">The sequence shown here is derived from an EMBL/GenBank/DDBJ whole genome shotgun (WGS) entry which is preliminary data.</text>
</comment>
<dbReference type="Proteomes" id="UP000239590">
    <property type="component" value="Unassembled WGS sequence"/>
</dbReference>
<keyword evidence="2" id="KW-0223">Dioxygenase</keyword>
<reference evidence="3" key="1">
    <citation type="submission" date="2018-02" db="EMBL/GenBank/DDBJ databases">
        <title>Genome sequencing of Solimonas sp. HR-BB.</title>
        <authorList>
            <person name="Lee Y."/>
            <person name="Jeon C.O."/>
        </authorList>
    </citation>
    <scope>NUCLEOTIDE SEQUENCE [LARGE SCALE GENOMIC DNA]</scope>
    <source>
        <strain evidence="3">HR-U</strain>
    </source>
</reference>
<feature type="domain" description="VOC" evidence="1">
    <location>
        <begin position="2"/>
        <end position="121"/>
    </location>
</feature>
<dbReference type="PANTHER" id="PTHR36113:SF3">
    <property type="entry name" value="SLL5075 PROTEIN"/>
    <property type="match status" value="1"/>
</dbReference>
<dbReference type="EMBL" id="PTRA01000005">
    <property type="protein sequence ID" value="PQA54979.1"/>
    <property type="molecule type" value="Genomic_DNA"/>
</dbReference>
<dbReference type="InterPro" id="IPR029068">
    <property type="entry name" value="Glyas_Bleomycin-R_OHBP_Dase"/>
</dbReference>
<dbReference type="Pfam" id="PF00903">
    <property type="entry name" value="Glyoxalase"/>
    <property type="match status" value="1"/>
</dbReference>
<dbReference type="InterPro" id="IPR051332">
    <property type="entry name" value="Fosfomycin_Res_Enzymes"/>
</dbReference>
<gene>
    <name evidence="2" type="ORF">C5O19_20745</name>
</gene>
<keyword evidence="2" id="KW-0560">Oxidoreductase</keyword>
<name>A0A2S7IHE5_9BACT</name>
<dbReference type="InterPro" id="IPR037523">
    <property type="entry name" value="VOC_core"/>
</dbReference>
<accession>A0A2S7IHE5</accession>
<keyword evidence="3" id="KW-1185">Reference proteome</keyword>
<dbReference type="PANTHER" id="PTHR36113">
    <property type="entry name" value="LYASE, PUTATIVE-RELATED-RELATED"/>
    <property type="match status" value="1"/>
</dbReference>
<dbReference type="Gene3D" id="3.10.180.10">
    <property type="entry name" value="2,3-Dihydroxybiphenyl 1,2-Dioxygenase, domain 1"/>
    <property type="match status" value="1"/>
</dbReference>
<dbReference type="InterPro" id="IPR004360">
    <property type="entry name" value="Glyas_Fos-R_dOase_dom"/>
</dbReference>
<evidence type="ECO:0000313" key="2">
    <source>
        <dbReference type="EMBL" id="PQA54979.1"/>
    </source>
</evidence>
<proteinExistence type="predicted"/>
<evidence type="ECO:0000313" key="3">
    <source>
        <dbReference type="Proteomes" id="UP000239590"/>
    </source>
</evidence>
<organism evidence="2 3">
    <name type="scientific">Siphonobacter curvatus</name>
    <dbReference type="NCBI Taxonomy" id="2094562"/>
    <lineage>
        <taxon>Bacteria</taxon>
        <taxon>Pseudomonadati</taxon>
        <taxon>Bacteroidota</taxon>
        <taxon>Cytophagia</taxon>
        <taxon>Cytophagales</taxon>
        <taxon>Cytophagaceae</taxon>
        <taxon>Siphonobacter</taxon>
    </lineage>
</organism>
<dbReference type="GO" id="GO:0051213">
    <property type="term" value="F:dioxygenase activity"/>
    <property type="evidence" value="ECO:0007669"/>
    <property type="project" value="UniProtKB-KW"/>
</dbReference>
<dbReference type="SUPFAM" id="SSF54593">
    <property type="entry name" value="Glyoxalase/Bleomycin resistance protein/Dihydroxybiphenyl dioxygenase"/>
    <property type="match status" value="1"/>
</dbReference>
<dbReference type="OrthoDB" id="1270449at2"/>
<sequence length="124" mass="14487">MKLNHINIVVTDVPQAIHLFENQLGFKCIVNRKDRMAVLTNTDEFALVLWSAQLNKEQTVHYPENFHIGFYQPDREAVIAIYEKLQGEAVTFESEPKQIRNTFGFYFHFDHLMIEISVIPASFE</sequence>
<protein>
    <submittedName>
        <fullName evidence="2">Glyoxalase/bleomycin resistance/extradiol dioxygenase family protein</fullName>
    </submittedName>
</protein>
<evidence type="ECO:0000259" key="1">
    <source>
        <dbReference type="PROSITE" id="PS51819"/>
    </source>
</evidence>